<protein>
    <submittedName>
        <fullName evidence="2">Uncharacterized protein</fullName>
    </submittedName>
</protein>
<dbReference type="AlphaFoldDB" id="A0A4P2QMJ1"/>
<dbReference type="Proteomes" id="UP000295497">
    <property type="component" value="Chromosome"/>
</dbReference>
<organism evidence="2 3">
    <name type="scientific">Sorangium cellulosum</name>
    <name type="common">Polyangium cellulosum</name>
    <dbReference type="NCBI Taxonomy" id="56"/>
    <lineage>
        <taxon>Bacteria</taxon>
        <taxon>Pseudomonadati</taxon>
        <taxon>Myxococcota</taxon>
        <taxon>Polyangia</taxon>
        <taxon>Polyangiales</taxon>
        <taxon>Polyangiaceae</taxon>
        <taxon>Sorangium</taxon>
    </lineage>
</organism>
<evidence type="ECO:0000313" key="3">
    <source>
        <dbReference type="Proteomes" id="UP000295497"/>
    </source>
</evidence>
<accession>A0A4P2QMJ1</accession>
<gene>
    <name evidence="2" type="ORF">SOCE836_028440</name>
</gene>
<sequence length="160" mass="17262">MRSSRRNPGDWFAPAQSPRLVSKTNGTTTRRKRPAIAMGTAPCGARRGRRCWARGGVGPRPGAGARGLAREPGEAASARVAGRSSRCSGRVGVAGARSRTRRSRPCVGQQLVQPVARPARLQRADDVCRPRERVDSVHPTRAEDRIAHGQALSTLIRARE</sequence>
<evidence type="ECO:0000256" key="1">
    <source>
        <dbReference type="SAM" id="MobiDB-lite"/>
    </source>
</evidence>
<feature type="region of interest" description="Disordered" evidence="1">
    <location>
        <begin position="1"/>
        <end position="109"/>
    </location>
</feature>
<proteinExistence type="predicted"/>
<reference evidence="2 3" key="1">
    <citation type="submission" date="2015-09" db="EMBL/GenBank/DDBJ databases">
        <title>Sorangium comparison.</title>
        <authorList>
            <person name="Zaburannyi N."/>
            <person name="Bunk B."/>
            <person name="Overmann J."/>
            <person name="Mueller R."/>
        </authorList>
    </citation>
    <scope>NUCLEOTIDE SEQUENCE [LARGE SCALE GENOMIC DNA]</scope>
    <source>
        <strain evidence="2 3">So ce836</strain>
    </source>
</reference>
<evidence type="ECO:0000313" key="2">
    <source>
        <dbReference type="EMBL" id="AUX30733.1"/>
    </source>
</evidence>
<feature type="compositionally biased region" description="Low complexity" evidence="1">
    <location>
        <begin position="74"/>
        <end position="95"/>
    </location>
</feature>
<dbReference type="EMBL" id="CP012672">
    <property type="protein sequence ID" value="AUX30733.1"/>
    <property type="molecule type" value="Genomic_DNA"/>
</dbReference>
<feature type="compositionally biased region" description="Gly residues" evidence="1">
    <location>
        <begin position="55"/>
        <end position="65"/>
    </location>
</feature>
<name>A0A4P2QMJ1_SORCE</name>